<reference evidence="1" key="1">
    <citation type="journal article" date="2021" name="Proc. Natl. Acad. Sci. U.S.A.">
        <title>A Catalog of Tens of Thousands of Viruses from Human Metagenomes Reveals Hidden Associations with Chronic Diseases.</title>
        <authorList>
            <person name="Tisza M.J."/>
            <person name="Buck C.B."/>
        </authorList>
    </citation>
    <scope>NUCLEOTIDE SEQUENCE</scope>
    <source>
        <strain evidence="1">CtfWC31</strain>
    </source>
</reference>
<sequence length="90" mass="10398">MVNIILGFVLCLLIVLILLIFVLINAVAEREAQITDEKEVAATLLNEWLELQFEDETKEESEERKFYTLIDEAAKLKLRVDKEYNPGESL</sequence>
<evidence type="ECO:0000313" key="1">
    <source>
        <dbReference type="EMBL" id="DAD90155.1"/>
    </source>
</evidence>
<proteinExistence type="predicted"/>
<name>A0A8S5N7W7_9CAUD</name>
<dbReference type="EMBL" id="BK015078">
    <property type="protein sequence ID" value="DAD90155.1"/>
    <property type="molecule type" value="Genomic_DNA"/>
</dbReference>
<organism evidence="1">
    <name type="scientific">Siphoviridae sp. ctfWC31</name>
    <dbReference type="NCBI Taxonomy" id="2826414"/>
    <lineage>
        <taxon>Viruses</taxon>
        <taxon>Duplodnaviria</taxon>
        <taxon>Heunggongvirae</taxon>
        <taxon>Uroviricota</taxon>
        <taxon>Caudoviricetes</taxon>
    </lineage>
</organism>
<protein>
    <submittedName>
        <fullName evidence="1">Uncharacterized protein</fullName>
    </submittedName>
</protein>
<accession>A0A8S5N7W7</accession>